<feature type="compositionally biased region" description="Basic and acidic residues" evidence="1">
    <location>
        <begin position="235"/>
        <end position="245"/>
    </location>
</feature>
<dbReference type="Proteomes" id="UP000485058">
    <property type="component" value="Unassembled WGS sequence"/>
</dbReference>
<reference evidence="2 3" key="1">
    <citation type="submission" date="2020-02" db="EMBL/GenBank/DDBJ databases">
        <title>Draft genome sequence of Haematococcus lacustris strain NIES-144.</title>
        <authorList>
            <person name="Morimoto D."/>
            <person name="Nakagawa S."/>
            <person name="Yoshida T."/>
            <person name="Sawayama S."/>
        </authorList>
    </citation>
    <scope>NUCLEOTIDE SEQUENCE [LARGE SCALE GENOMIC DNA]</scope>
    <source>
        <strain evidence="2 3">NIES-144</strain>
    </source>
</reference>
<organism evidence="2 3">
    <name type="scientific">Haematococcus lacustris</name>
    <name type="common">Green alga</name>
    <name type="synonym">Haematococcus pluvialis</name>
    <dbReference type="NCBI Taxonomy" id="44745"/>
    <lineage>
        <taxon>Eukaryota</taxon>
        <taxon>Viridiplantae</taxon>
        <taxon>Chlorophyta</taxon>
        <taxon>core chlorophytes</taxon>
        <taxon>Chlorophyceae</taxon>
        <taxon>CS clade</taxon>
        <taxon>Chlamydomonadales</taxon>
        <taxon>Haematococcaceae</taxon>
        <taxon>Haematococcus</taxon>
    </lineage>
</organism>
<evidence type="ECO:0000313" key="2">
    <source>
        <dbReference type="EMBL" id="GFH17308.1"/>
    </source>
</evidence>
<gene>
    <name evidence="2" type="ORF">HaLaN_13916</name>
</gene>
<keyword evidence="3" id="KW-1185">Reference proteome</keyword>
<protein>
    <submittedName>
        <fullName evidence="2">Uncharacterized protein</fullName>
    </submittedName>
</protein>
<dbReference type="AlphaFoldDB" id="A0A699ZEH6"/>
<dbReference type="EMBL" id="BLLF01001128">
    <property type="protein sequence ID" value="GFH17308.1"/>
    <property type="molecule type" value="Genomic_DNA"/>
</dbReference>
<proteinExistence type="predicted"/>
<comment type="caution">
    <text evidence="2">The sequence shown here is derived from an EMBL/GenBank/DDBJ whole genome shotgun (WGS) entry which is preliminary data.</text>
</comment>
<evidence type="ECO:0000313" key="3">
    <source>
        <dbReference type="Proteomes" id="UP000485058"/>
    </source>
</evidence>
<feature type="non-terminal residue" evidence="2">
    <location>
        <position position="245"/>
    </location>
</feature>
<accession>A0A699ZEH6</accession>
<sequence length="245" mass="25811">MHAMYGTPARYALRGAWCPAGRSRACDGDWAKAINSQCYGGMTRDMRKTASSVPFVRQSRMKSGYNSRDPASYHVELGLCLEVCRQVPEAKHVSVRASPRMLFNVHSSLNAAASEAASLGAAGETASQGAAVGADDCSTARNKLASMYVLSSSTSLETPGQLAAAELQPLLRISSAVSNTTWPGRTLHGATPHVPCVTSAGSHLMPQVLCTSLAPEKSDPGHRSRGRRGGGREALGLEKSDPGQK</sequence>
<evidence type="ECO:0000256" key="1">
    <source>
        <dbReference type="SAM" id="MobiDB-lite"/>
    </source>
</evidence>
<feature type="region of interest" description="Disordered" evidence="1">
    <location>
        <begin position="213"/>
        <end position="245"/>
    </location>
</feature>
<name>A0A699ZEH6_HAELA</name>